<evidence type="ECO:0000256" key="2">
    <source>
        <dbReference type="SAM" id="Phobius"/>
    </source>
</evidence>
<dbReference type="AlphaFoldDB" id="A0A5B7IRS3"/>
<comment type="caution">
    <text evidence="3">The sequence shown here is derived from an EMBL/GenBank/DDBJ whole genome shotgun (WGS) entry which is preliminary data.</text>
</comment>
<feature type="transmembrane region" description="Helical" evidence="2">
    <location>
        <begin position="383"/>
        <end position="402"/>
    </location>
</feature>
<keyword evidence="4" id="KW-1185">Reference proteome</keyword>
<evidence type="ECO:0000256" key="1">
    <source>
        <dbReference type="SAM" id="MobiDB-lite"/>
    </source>
</evidence>
<feature type="transmembrane region" description="Helical" evidence="2">
    <location>
        <begin position="350"/>
        <end position="368"/>
    </location>
</feature>
<evidence type="ECO:0000313" key="3">
    <source>
        <dbReference type="EMBL" id="MPC85145.1"/>
    </source>
</evidence>
<evidence type="ECO:0000313" key="4">
    <source>
        <dbReference type="Proteomes" id="UP000324222"/>
    </source>
</evidence>
<protein>
    <submittedName>
        <fullName evidence="3">Uncharacterized protein</fullName>
    </submittedName>
</protein>
<keyword evidence="2" id="KW-1133">Transmembrane helix</keyword>
<proteinExistence type="predicted"/>
<keyword evidence="2" id="KW-0812">Transmembrane</keyword>
<feature type="region of interest" description="Disordered" evidence="1">
    <location>
        <begin position="323"/>
        <end position="343"/>
    </location>
</feature>
<accession>A0A5B7IRS3</accession>
<name>A0A5B7IRS3_PORTR</name>
<feature type="compositionally biased region" description="Basic residues" evidence="1">
    <location>
        <begin position="329"/>
        <end position="343"/>
    </location>
</feature>
<feature type="region of interest" description="Disordered" evidence="1">
    <location>
        <begin position="141"/>
        <end position="161"/>
    </location>
</feature>
<sequence length="407" mass="44755">MSGNKLYSHLKCVARADTLQEAPSRLRLSVRQPRQGCLPWCPKKHTVATLCFKEALWQQGDSGEYGQTVECKVKNLAKLRRLEADLPVKVKCWTKGLTSKVLLQDSLGVLLDKLEGSSASEAWLAFTAIGQKQQVCWQPADHQDGTAADAPLSDDAMGDSADPSLDYDNLWDSRGENTPVEDDLSPLTPAPCVTSGGEGGDGDWVTFFNTSTGKTLRLPHHTKEKAAERWRGPGAWTSEDDLLSVRALRIVEGIQPVMKRMRLPEGPHWWEMASVGTAAAAATAERAEQQDTSLLPPDWSLPAFPGITAAPCHCGVSEAGVPEMPLPTHGRRGGAARDSRRRRQRRPRSFLTVVAALAYMILVPWLAFHGDNILDAISGRVDGWVRMCFNGWMLFSGLVYMIEWLGE</sequence>
<keyword evidence="2" id="KW-0472">Membrane</keyword>
<dbReference type="Proteomes" id="UP000324222">
    <property type="component" value="Unassembled WGS sequence"/>
</dbReference>
<dbReference type="EMBL" id="VSRR010067473">
    <property type="protein sequence ID" value="MPC85145.1"/>
    <property type="molecule type" value="Genomic_DNA"/>
</dbReference>
<organism evidence="3 4">
    <name type="scientific">Portunus trituberculatus</name>
    <name type="common">Swimming crab</name>
    <name type="synonym">Neptunus trituberculatus</name>
    <dbReference type="NCBI Taxonomy" id="210409"/>
    <lineage>
        <taxon>Eukaryota</taxon>
        <taxon>Metazoa</taxon>
        <taxon>Ecdysozoa</taxon>
        <taxon>Arthropoda</taxon>
        <taxon>Crustacea</taxon>
        <taxon>Multicrustacea</taxon>
        <taxon>Malacostraca</taxon>
        <taxon>Eumalacostraca</taxon>
        <taxon>Eucarida</taxon>
        <taxon>Decapoda</taxon>
        <taxon>Pleocyemata</taxon>
        <taxon>Brachyura</taxon>
        <taxon>Eubrachyura</taxon>
        <taxon>Portunoidea</taxon>
        <taxon>Portunidae</taxon>
        <taxon>Portuninae</taxon>
        <taxon>Portunus</taxon>
    </lineage>
</organism>
<reference evidence="3 4" key="1">
    <citation type="submission" date="2019-05" db="EMBL/GenBank/DDBJ databases">
        <title>Another draft genome of Portunus trituberculatus and its Hox gene families provides insights of decapod evolution.</title>
        <authorList>
            <person name="Jeong J.-H."/>
            <person name="Song I."/>
            <person name="Kim S."/>
            <person name="Choi T."/>
            <person name="Kim D."/>
            <person name="Ryu S."/>
            <person name="Kim W."/>
        </authorList>
    </citation>
    <scope>NUCLEOTIDE SEQUENCE [LARGE SCALE GENOMIC DNA]</scope>
    <source>
        <tissue evidence="3">Muscle</tissue>
    </source>
</reference>
<gene>
    <name evidence="3" type="ORF">E2C01_079907</name>
</gene>